<reference evidence="3" key="1">
    <citation type="submission" date="2020-11" db="EMBL/GenBank/DDBJ databases">
        <authorList>
            <person name="Tran Van P."/>
        </authorList>
    </citation>
    <scope>NUCLEOTIDE SEQUENCE</scope>
</reference>
<proteinExistence type="inferred from homology"/>
<dbReference type="GO" id="GO:0102965">
    <property type="term" value="F:alcohol-forming long-chain fatty acyl-CoA reductase activity"/>
    <property type="evidence" value="ECO:0007669"/>
    <property type="project" value="UniProtKB-EC"/>
</dbReference>
<dbReference type="GO" id="GO:0005777">
    <property type="term" value="C:peroxisome"/>
    <property type="evidence" value="ECO:0007669"/>
    <property type="project" value="TreeGrafter"/>
</dbReference>
<keyword evidence="1" id="KW-0444">Lipid biosynthesis</keyword>
<organism evidence="3">
    <name type="scientific">Timema bartmani</name>
    <dbReference type="NCBI Taxonomy" id="61472"/>
    <lineage>
        <taxon>Eukaryota</taxon>
        <taxon>Metazoa</taxon>
        <taxon>Ecdysozoa</taxon>
        <taxon>Arthropoda</taxon>
        <taxon>Hexapoda</taxon>
        <taxon>Insecta</taxon>
        <taxon>Pterygota</taxon>
        <taxon>Neoptera</taxon>
        <taxon>Polyneoptera</taxon>
        <taxon>Phasmatodea</taxon>
        <taxon>Timematodea</taxon>
        <taxon>Timematoidea</taxon>
        <taxon>Timematidae</taxon>
        <taxon>Timema</taxon>
    </lineage>
</organism>
<dbReference type="InterPro" id="IPR013120">
    <property type="entry name" value="FAR_NAD-bd"/>
</dbReference>
<dbReference type="AlphaFoldDB" id="A0A7R9F9F7"/>
<keyword evidence="1" id="KW-0472">Membrane</keyword>
<dbReference type="EC" id="1.2.1.84" evidence="1"/>
<dbReference type="EMBL" id="OD570109">
    <property type="protein sequence ID" value="CAD7448506.1"/>
    <property type="molecule type" value="Genomic_DNA"/>
</dbReference>
<keyword evidence="1" id="KW-1133">Transmembrane helix</keyword>
<dbReference type="GO" id="GO:0035336">
    <property type="term" value="P:long-chain fatty-acyl-CoA metabolic process"/>
    <property type="evidence" value="ECO:0007669"/>
    <property type="project" value="TreeGrafter"/>
</dbReference>
<comment type="similarity">
    <text evidence="1">Belongs to the fatty acyl-CoA reductase family.</text>
</comment>
<feature type="transmembrane region" description="Helical" evidence="1">
    <location>
        <begin position="97"/>
        <end position="116"/>
    </location>
</feature>
<sequence>MSDRAAATVASALLEDLGAVTHDDISNVIDRHKIRRERKKYRMERQDQDLNLFDTNNLKGLYFDGPKDQTLNQKNNERTLYEQRVLEGHMILIEEPGYKYVGIIYLLYLLFGPMLFGRSIVSTMKEPIPGWIDNIFGPIGAGIGYASGVIKTGVSNPSVSLDMVPADLVINSIIAAAYNVGIRAKLSRRPFSVECEKLAMDRCRKTPFTLPLPPPPLLMCQISRGMTHWEGDSLLWKAGGIFEHLVGDPVRPLPSTRLQPDNVLVVERESPARSLVSRRPLLDGKLGQCVSVQLRPGRSQHLLLVHDSCARPCRQTRTRWVKHDDIPIYNYVGGNILSFGEANKICLERILEVPPTKTIWYPWYRSFQSVFLYRLWAIFVHAIPAVLLDTVLRIMGKPPM</sequence>
<keyword evidence="1" id="KW-0812">Transmembrane</keyword>
<comment type="catalytic activity">
    <reaction evidence="1">
        <text>a long-chain fatty acyl-CoA + 2 NADPH + 2 H(+) = a long-chain primary fatty alcohol + 2 NADP(+) + CoA</text>
        <dbReference type="Rhea" id="RHEA:52716"/>
        <dbReference type="ChEBI" id="CHEBI:15378"/>
        <dbReference type="ChEBI" id="CHEBI:57287"/>
        <dbReference type="ChEBI" id="CHEBI:57783"/>
        <dbReference type="ChEBI" id="CHEBI:58349"/>
        <dbReference type="ChEBI" id="CHEBI:77396"/>
        <dbReference type="ChEBI" id="CHEBI:83139"/>
        <dbReference type="EC" id="1.2.1.84"/>
    </reaction>
</comment>
<keyword evidence="1" id="KW-0443">Lipid metabolism</keyword>
<dbReference type="InterPro" id="IPR026055">
    <property type="entry name" value="FAR"/>
</dbReference>
<feature type="transmembrane region" description="Helical" evidence="1">
    <location>
        <begin position="371"/>
        <end position="395"/>
    </location>
</feature>
<keyword evidence="1" id="KW-0521">NADP</keyword>
<keyword evidence="1" id="KW-0560">Oxidoreductase</keyword>
<evidence type="ECO:0000313" key="3">
    <source>
        <dbReference type="EMBL" id="CAD7448506.1"/>
    </source>
</evidence>
<accession>A0A7R9F9F7</accession>
<dbReference type="PANTHER" id="PTHR11011">
    <property type="entry name" value="MALE STERILITY PROTEIN 2-RELATED"/>
    <property type="match status" value="1"/>
</dbReference>
<protein>
    <recommendedName>
        <fullName evidence="1">Fatty acyl-CoA reductase</fullName>
        <ecNumber evidence="1">1.2.1.84</ecNumber>
    </recommendedName>
</protein>
<dbReference type="GO" id="GO:0080019">
    <property type="term" value="F:alcohol-forming very long-chain fatty acyl-CoA reductase activity"/>
    <property type="evidence" value="ECO:0007669"/>
    <property type="project" value="InterPro"/>
</dbReference>
<comment type="function">
    <text evidence="1">Catalyzes the reduction of fatty acyl-CoA to fatty alcohols.</text>
</comment>
<dbReference type="Pfam" id="PF07993">
    <property type="entry name" value="NAD_binding_4"/>
    <property type="match status" value="1"/>
</dbReference>
<name>A0A7R9F9F7_9NEOP</name>
<dbReference type="PANTHER" id="PTHR11011:SF60">
    <property type="entry name" value="FATTY ACYL-COA REDUCTASE-RELATED"/>
    <property type="match status" value="1"/>
</dbReference>
<gene>
    <name evidence="3" type="ORF">TBIB3V08_LOCUS10792</name>
</gene>
<evidence type="ECO:0000256" key="1">
    <source>
        <dbReference type="RuleBase" id="RU363097"/>
    </source>
</evidence>
<feature type="domain" description="Thioester reductase (TE)" evidence="2">
    <location>
        <begin position="119"/>
        <end position="173"/>
    </location>
</feature>
<evidence type="ECO:0000259" key="2">
    <source>
        <dbReference type="Pfam" id="PF07993"/>
    </source>
</evidence>